<feature type="transmembrane region" description="Helical" evidence="6">
    <location>
        <begin position="377"/>
        <end position="399"/>
    </location>
</feature>
<comment type="subcellular location">
    <subcellularLocation>
        <location evidence="1">Membrane</location>
        <topology evidence="1">Multi-pass membrane protein</topology>
    </subcellularLocation>
</comment>
<gene>
    <name evidence="7" type="primary">Slc18a2</name>
    <name evidence="7" type="ORF">PANBIA_R08933</name>
</gene>
<feature type="transmembrane region" description="Helical" evidence="6">
    <location>
        <begin position="163"/>
        <end position="188"/>
    </location>
</feature>
<keyword evidence="4 6" id="KW-1133">Transmembrane helix</keyword>
<evidence type="ECO:0000256" key="6">
    <source>
        <dbReference type="SAM" id="Phobius"/>
    </source>
</evidence>
<feature type="transmembrane region" description="Helical" evidence="6">
    <location>
        <begin position="444"/>
        <end position="466"/>
    </location>
</feature>
<dbReference type="EMBL" id="VZRT01002352">
    <property type="protein sequence ID" value="NWW38327.1"/>
    <property type="molecule type" value="Genomic_DNA"/>
</dbReference>
<name>A0A7K6MMQ7_PANBI</name>
<dbReference type="InterPro" id="IPR050930">
    <property type="entry name" value="MFS_Vesicular_Transporter"/>
</dbReference>
<feature type="transmembrane region" description="Helical" evidence="6">
    <location>
        <begin position="321"/>
        <end position="345"/>
    </location>
</feature>
<dbReference type="GO" id="GO:0030672">
    <property type="term" value="C:synaptic vesicle membrane"/>
    <property type="evidence" value="ECO:0007669"/>
    <property type="project" value="TreeGrafter"/>
</dbReference>
<evidence type="ECO:0000256" key="1">
    <source>
        <dbReference type="ARBA" id="ARBA00004141"/>
    </source>
</evidence>
<evidence type="ECO:0000256" key="2">
    <source>
        <dbReference type="ARBA" id="ARBA00022448"/>
    </source>
</evidence>
<evidence type="ECO:0000256" key="4">
    <source>
        <dbReference type="ARBA" id="ARBA00022989"/>
    </source>
</evidence>
<evidence type="ECO:0000256" key="3">
    <source>
        <dbReference type="ARBA" id="ARBA00022692"/>
    </source>
</evidence>
<dbReference type="InterPro" id="IPR011701">
    <property type="entry name" value="MFS"/>
</dbReference>
<feature type="transmembrane region" description="Helical" evidence="6">
    <location>
        <begin position="21"/>
        <end position="44"/>
    </location>
</feature>
<protein>
    <submittedName>
        <fullName evidence="7">VMAT2 protein</fullName>
    </submittedName>
</protein>
<comment type="caution">
    <text evidence="7">The sequence shown here is derived from an EMBL/GenBank/DDBJ whole genome shotgun (WGS) entry which is preliminary data.</text>
</comment>
<dbReference type="GO" id="GO:0043195">
    <property type="term" value="C:terminal bouton"/>
    <property type="evidence" value="ECO:0007669"/>
    <property type="project" value="TreeGrafter"/>
</dbReference>
<organism evidence="7 8">
    <name type="scientific">Panurus biarmicus</name>
    <name type="common">Bearded tit</name>
    <dbReference type="NCBI Taxonomy" id="181101"/>
    <lineage>
        <taxon>Eukaryota</taxon>
        <taxon>Metazoa</taxon>
        <taxon>Chordata</taxon>
        <taxon>Craniata</taxon>
        <taxon>Vertebrata</taxon>
        <taxon>Euteleostomi</taxon>
        <taxon>Archelosauria</taxon>
        <taxon>Archosauria</taxon>
        <taxon>Dinosauria</taxon>
        <taxon>Saurischia</taxon>
        <taxon>Theropoda</taxon>
        <taxon>Coelurosauria</taxon>
        <taxon>Aves</taxon>
        <taxon>Neognathae</taxon>
        <taxon>Neoaves</taxon>
        <taxon>Telluraves</taxon>
        <taxon>Australaves</taxon>
        <taxon>Passeriformes</taxon>
        <taxon>Sylvioidea</taxon>
        <taxon>Sylviidae</taxon>
        <taxon>Sylviidae incertae sedis</taxon>
        <taxon>Panurus</taxon>
    </lineage>
</organism>
<evidence type="ECO:0000256" key="5">
    <source>
        <dbReference type="ARBA" id="ARBA00023136"/>
    </source>
</evidence>
<dbReference type="Pfam" id="PF07690">
    <property type="entry name" value="MFS_1"/>
    <property type="match status" value="1"/>
</dbReference>
<feature type="non-terminal residue" evidence="7">
    <location>
        <position position="1"/>
    </location>
</feature>
<keyword evidence="8" id="KW-1185">Reference proteome</keyword>
<dbReference type="Proteomes" id="UP000545574">
    <property type="component" value="Unassembled WGS sequence"/>
</dbReference>
<dbReference type="AlphaFoldDB" id="A0A7K6MMQ7"/>
<sequence>MAWGELGLLRWLRESRQSRKLILLIVFIALLLDNMLLTVVVPIIPSYLYSIEHEKNASEIQTAKPNLPSATMDNFQSIFSYYDNSTMVTGNESDKTQPGELHQTQTEQMVVSVTPSPSDCPKDDKELLNENVRVGLLFASKATVQLMTNPFIGPLTNRIGYQIPLFAGFCIMFVSTIMFAFSGSYALLFIARSLQGVGSSCSSVAESKLLSSCNSVPVQGGIWSYGLLVGPPFGSVMYEFVGKSSPFLVLAALALFDGAVQLLVLQPSRTQAESQKGTPLLTLLKDPYIIIAADQNCSVWDLLVSSNTSTKILADKTSHSYFSGVAFLPASISYLIGTNLFGILAHKIGSGLMAQLSEMTAQNKDQTLRSVPFAKNIYGLIAPTFGVGFAIGMVDSSMMPIMGYLVDLRHVSVYGSVYAIADVAFCMGFAIGPSAGGAIAKAIGFPWLMTIIGIVDILFAPLCFFLRSPPAKEEKMAILMDHNCPVKTKMYTQNNIQSYPIGEEEEEYESDE</sequence>
<evidence type="ECO:0000313" key="8">
    <source>
        <dbReference type="Proteomes" id="UP000545574"/>
    </source>
</evidence>
<dbReference type="GO" id="GO:0005335">
    <property type="term" value="F:serotonin:sodium:chloride symporter activity"/>
    <property type="evidence" value="ECO:0007669"/>
    <property type="project" value="TreeGrafter"/>
</dbReference>
<keyword evidence="3 6" id="KW-0812">Transmembrane</keyword>
<dbReference type="Gene3D" id="1.20.1250.20">
    <property type="entry name" value="MFS general substrate transporter like domains"/>
    <property type="match status" value="2"/>
</dbReference>
<reference evidence="7 8" key="1">
    <citation type="submission" date="2019-09" db="EMBL/GenBank/DDBJ databases">
        <title>Bird 10,000 Genomes (B10K) Project - Family phase.</title>
        <authorList>
            <person name="Zhang G."/>
        </authorList>
    </citation>
    <scope>NUCLEOTIDE SEQUENCE [LARGE SCALE GENOMIC DNA]</scope>
    <source>
        <strain evidence="7">B10K-DU-030-18</strain>
    </source>
</reference>
<dbReference type="PANTHER" id="PTHR23506">
    <property type="entry name" value="GH10249P"/>
    <property type="match status" value="1"/>
</dbReference>
<dbReference type="InterPro" id="IPR036259">
    <property type="entry name" value="MFS_trans_sf"/>
</dbReference>
<feature type="non-terminal residue" evidence="7">
    <location>
        <position position="512"/>
    </location>
</feature>
<dbReference type="GO" id="GO:0015842">
    <property type="term" value="P:aminergic neurotransmitter loading into synaptic vesicle"/>
    <property type="evidence" value="ECO:0007669"/>
    <property type="project" value="TreeGrafter"/>
</dbReference>
<dbReference type="SUPFAM" id="SSF103473">
    <property type="entry name" value="MFS general substrate transporter"/>
    <property type="match status" value="1"/>
</dbReference>
<dbReference type="PANTHER" id="PTHR23506:SF30">
    <property type="entry name" value="SYNAPTIC VESICULAR AMINE TRANSPORTER"/>
    <property type="match status" value="1"/>
</dbReference>
<proteinExistence type="predicted"/>
<evidence type="ECO:0000313" key="7">
    <source>
        <dbReference type="EMBL" id="NWW38327.1"/>
    </source>
</evidence>
<feature type="transmembrane region" description="Helical" evidence="6">
    <location>
        <begin position="411"/>
        <end position="432"/>
    </location>
</feature>
<keyword evidence="2" id="KW-0813">Transport</keyword>
<dbReference type="CDD" id="cd17384">
    <property type="entry name" value="MFS_SLC18A1_2_VAT1_2"/>
    <property type="match status" value="1"/>
</dbReference>
<accession>A0A7K6MMQ7</accession>
<keyword evidence="5 6" id="KW-0472">Membrane</keyword>